<evidence type="ECO:0000256" key="3">
    <source>
        <dbReference type="ARBA" id="ARBA00023163"/>
    </source>
</evidence>
<dbReference type="PROSITE" id="PS00356">
    <property type="entry name" value="HTH_LACI_1"/>
    <property type="match status" value="1"/>
</dbReference>
<dbReference type="InterPro" id="IPR028082">
    <property type="entry name" value="Peripla_BP_I"/>
</dbReference>
<keyword evidence="2 5" id="KW-0238">DNA-binding</keyword>
<dbReference type="RefSeq" id="WP_192792665.1">
    <property type="nucleotide sequence ID" value="NZ_JADBEK010000001.1"/>
</dbReference>
<dbReference type="PANTHER" id="PTHR30146">
    <property type="entry name" value="LACI-RELATED TRANSCRIPTIONAL REPRESSOR"/>
    <property type="match status" value="1"/>
</dbReference>
<gene>
    <name evidence="5" type="ORF">H4W80_011547</name>
</gene>
<keyword evidence="1" id="KW-0805">Transcription regulation</keyword>
<evidence type="ECO:0000313" key="5">
    <source>
        <dbReference type="EMBL" id="MBE1593289.1"/>
    </source>
</evidence>
<evidence type="ECO:0000256" key="1">
    <source>
        <dbReference type="ARBA" id="ARBA00023015"/>
    </source>
</evidence>
<evidence type="ECO:0000256" key="2">
    <source>
        <dbReference type="ARBA" id="ARBA00023125"/>
    </source>
</evidence>
<keyword evidence="3" id="KW-0804">Transcription</keyword>
<dbReference type="GO" id="GO:0003677">
    <property type="term" value="F:DNA binding"/>
    <property type="evidence" value="ECO:0007669"/>
    <property type="project" value="UniProtKB-KW"/>
</dbReference>
<dbReference type="InterPro" id="IPR010982">
    <property type="entry name" value="Lambda_DNA-bd_dom_sf"/>
</dbReference>
<dbReference type="CDD" id="cd01392">
    <property type="entry name" value="HTH_LacI"/>
    <property type="match status" value="1"/>
</dbReference>
<sequence>MATKRARPTIRDVAIQAGVSMTTVSDVVNSKGRVDPATRERVLTAVSQVGWRPRRSARALRSGRTGVFAMCLPVGHVGVGEWLVNAEYDMALVAACAAATVDSDRQLLVAPRPTDVRDLARLDVDGVIIADPREGDQALTVLNNAGVPAVTIDRDIQRTDGWWVETDNAGSTVQVLDHLAAQGAERIALVTADAPWAWFEDTSAAYARWCAEHGVKSQVRLIDVERPRATAAAGVRSLLRLKNPPDAIFAIPYGTPLGALDAIVESGRSVPGDILLAGGMDGQILQGSSPAITAVDLRPVEMARAAVDLLARRVSGEKAAGPVVIETALRVRESTTRR</sequence>
<name>A0ABR9MK22_9ACTN</name>
<evidence type="ECO:0000259" key="4">
    <source>
        <dbReference type="PROSITE" id="PS50932"/>
    </source>
</evidence>
<dbReference type="Gene3D" id="3.40.50.2300">
    <property type="match status" value="2"/>
</dbReference>
<reference evidence="5 6" key="1">
    <citation type="submission" date="2020-10" db="EMBL/GenBank/DDBJ databases">
        <title>Sequencing the genomes of 1000 actinobacteria strains.</title>
        <authorList>
            <person name="Klenk H.-P."/>
        </authorList>
    </citation>
    <scope>NUCLEOTIDE SEQUENCE [LARGE SCALE GENOMIC DNA]</scope>
    <source>
        <strain evidence="5 6">DSM 43173</strain>
    </source>
</reference>
<dbReference type="EMBL" id="JADBEK010000001">
    <property type="protein sequence ID" value="MBE1593289.1"/>
    <property type="molecule type" value="Genomic_DNA"/>
</dbReference>
<dbReference type="Pfam" id="PF13377">
    <property type="entry name" value="Peripla_BP_3"/>
    <property type="match status" value="1"/>
</dbReference>
<dbReference type="Proteomes" id="UP000633509">
    <property type="component" value="Unassembled WGS sequence"/>
</dbReference>
<dbReference type="Pfam" id="PF00356">
    <property type="entry name" value="LacI"/>
    <property type="match status" value="1"/>
</dbReference>
<dbReference type="SMART" id="SM00354">
    <property type="entry name" value="HTH_LACI"/>
    <property type="match status" value="1"/>
</dbReference>
<accession>A0ABR9MK22</accession>
<dbReference type="CDD" id="cd06267">
    <property type="entry name" value="PBP1_LacI_sugar_binding-like"/>
    <property type="match status" value="1"/>
</dbReference>
<feature type="domain" description="HTH lacI-type" evidence="4">
    <location>
        <begin position="8"/>
        <end position="62"/>
    </location>
</feature>
<proteinExistence type="predicted"/>
<dbReference type="SUPFAM" id="SSF47413">
    <property type="entry name" value="lambda repressor-like DNA-binding domains"/>
    <property type="match status" value="1"/>
</dbReference>
<comment type="caution">
    <text evidence="5">The sequence shown here is derived from an EMBL/GenBank/DDBJ whole genome shotgun (WGS) entry which is preliminary data.</text>
</comment>
<organism evidence="5 6">
    <name type="scientific">Nonomuraea angiospora</name>
    <dbReference type="NCBI Taxonomy" id="46172"/>
    <lineage>
        <taxon>Bacteria</taxon>
        <taxon>Bacillati</taxon>
        <taxon>Actinomycetota</taxon>
        <taxon>Actinomycetes</taxon>
        <taxon>Streptosporangiales</taxon>
        <taxon>Streptosporangiaceae</taxon>
        <taxon>Nonomuraea</taxon>
    </lineage>
</organism>
<dbReference type="PROSITE" id="PS50932">
    <property type="entry name" value="HTH_LACI_2"/>
    <property type="match status" value="1"/>
</dbReference>
<keyword evidence="6" id="KW-1185">Reference proteome</keyword>
<dbReference type="InterPro" id="IPR000843">
    <property type="entry name" value="HTH_LacI"/>
</dbReference>
<protein>
    <submittedName>
        <fullName evidence="5">DNA-binding LacI/PurR family transcriptional regulator</fullName>
    </submittedName>
</protein>
<evidence type="ECO:0000313" key="6">
    <source>
        <dbReference type="Proteomes" id="UP000633509"/>
    </source>
</evidence>
<dbReference type="InterPro" id="IPR046335">
    <property type="entry name" value="LacI/GalR-like_sensor"/>
</dbReference>
<dbReference type="PANTHER" id="PTHR30146:SF153">
    <property type="entry name" value="LACTOSE OPERON REPRESSOR"/>
    <property type="match status" value="1"/>
</dbReference>
<dbReference type="Gene3D" id="1.10.260.40">
    <property type="entry name" value="lambda repressor-like DNA-binding domains"/>
    <property type="match status" value="1"/>
</dbReference>
<dbReference type="SUPFAM" id="SSF53822">
    <property type="entry name" value="Periplasmic binding protein-like I"/>
    <property type="match status" value="1"/>
</dbReference>